<proteinExistence type="inferred from homology"/>
<dbReference type="GO" id="GO:0015627">
    <property type="term" value="C:type II protein secretion system complex"/>
    <property type="evidence" value="ECO:0007669"/>
    <property type="project" value="InterPro"/>
</dbReference>
<dbReference type="OrthoDB" id="7011844at2"/>
<evidence type="ECO:0000313" key="14">
    <source>
        <dbReference type="Proteomes" id="UP000326018"/>
    </source>
</evidence>
<keyword evidence="9" id="KW-0472">Membrane</keyword>
<evidence type="ECO:0000256" key="9">
    <source>
        <dbReference type="ARBA" id="ARBA00023136"/>
    </source>
</evidence>
<gene>
    <name evidence="13" type="ORF">PS712_03468</name>
</gene>
<evidence type="ECO:0000256" key="6">
    <source>
        <dbReference type="ARBA" id="ARBA00022692"/>
    </source>
</evidence>
<reference evidence="13 14" key="1">
    <citation type="submission" date="2019-09" db="EMBL/GenBank/DDBJ databases">
        <authorList>
            <person name="Chandra G."/>
            <person name="Truman W A."/>
        </authorList>
    </citation>
    <scope>NUCLEOTIDE SEQUENCE [LARGE SCALE GENOMIC DNA]</scope>
    <source>
        <strain evidence="13">PS712</strain>
    </source>
</reference>
<feature type="domain" description="GspL cytoplasmic actin-ATPase-like" evidence="11">
    <location>
        <begin position="23"/>
        <end position="170"/>
    </location>
</feature>
<evidence type="ECO:0000256" key="7">
    <source>
        <dbReference type="ARBA" id="ARBA00022927"/>
    </source>
</evidence>
<feature type="domain" description="GspL periplasmic" evidence="12">
    <location>
        <begin position="217"/>
        <end position="365"/>
    </location>
</feature>
<evidence type="ECO:0000256" key="1">
    <source>
        <dbReference type="ARBA" id="ARBA00004377"/>
    </source>
</evidence>
<keyword evidence="4" id="KW-1003">Cell membrane</keyword>
<dbReference type="SUPFAM" id="SSF53067">
    <property type="entry name" value="Actin-like ATPase domain"/>
    <property type="match status" value="1"/>
</dbReference>
<keyword evidence="3 10" id="KW-0813">Transport</keyword>
<dbReference type="CDD" id="cd24017">
    <property type="entry name" value="ASKHA_T2SSL_N"/>
    <property type="match status" value="1"/>
</dbReference>
<dbReference type="RefSeq" id="WP_150703435.1">
    <property type="nucleotide sequence ID" value="NZ_CABVIB010000017.1"/>
</dbReference>
<dbReference type="EMBL" id="CABVIB010000017">
    <property type="protein sequence ID" value="VVO11151.1"/>
    <property type="molecule type" value="Genomic_DNA"/>
</dbReference>
<evidence type="ECO:0000256" key="5">
    <source>
        <dbReference type="ARBA" id="ARBA00022519"/>
    </source>
</evidence>
<evidence type="ECO:0000256" key="3">
    <source>
        <dbReference type="ARBA" id="ARBA00022448"/>
    </source>
</evidence>
<name>A0A5E7D4X4_PSEFL</name>
<evidence type="ECO:0000256" key="2">
    <source>
        <dbReference type="ARBA" id="ARBA00005318"/>
    </source>
</evidence>
<dbReference type="Pfam" id="PF12693">
    <property type="entry name" value="GspL_C"/>
    <property type="match status" value="1"/>
</dbReference>
<accession>A0A5E7D4X4</accession>
<evidence type="ECO:0000256" key="8">
    <source>
        <dbReference type="ARBA" id="ARBA00022989"/>
    </source>
</evidence>
<protein>
    <recommendedName>
        <fullName evidence="10">Type II secretion system protein L</fullName>
        <shortName evidence="10">T2SS protein L</shortName>
    </recommendedName>
</protein>
<dbReference type="InterPro" id="IPR043129">
    <property type="entry name" value="ATPase_NBD"/>
</dbReference>
<dbReference type="GO" id="GO:0005886">
    <property type="term" value="C:plasma membrane"/>
    <property type="evidence" value="ECO:0007669"/>
    <property type="project" value="UniProtKB-SubCell"/>
</dbReference>
<evidence type="ECO:0000259" key="12">
    <source>
        <dbReference type="Pfam" id="PF12693"/>
    </source>
</evidence>
<dbReference type="InterPro" id="IPR025691">
    <property type="entry name" value="GspL_pp_dom"/>
</dbReference>
<keyword evidence="8" id="KW-1133">Transmembrane helix</keyword>
<comment type="function">
    <text evidence="10">Inner membrane component of the type II secretion system required for the energy-dependent secretion of extracellular factors such as proteases and toxins from the periplasm.</text>
</comment>
<dbReference type="PIRSF" id="PIRSF015761">
    <property type="entry name" value="Protein_L"/>
    <property type="match status" value="1"/>
</dbReference>
<evidence type="ECO:0000259" key="11">
    <source>
        <dbReference type="Pfam" id="PF05134"/>
    </source>
</evidence>
<dbReference type="Gene3D" id="3.30.420.380">
    <property type="match status" value="1"/>
</dbReference>
<dbReference type="Gene3D" id="3.30.1360.100">
    <property type="entry name" value="General secretion pathway protein M, EpsM"/>
    <property type="match status" value="1"/>
</dbReference>
<keyword evidence="5" id="KW-0997">Cell inner membrane</keyword>
<organism evidence="13 14">
    <name type="scientific">Pseudomonas fluorescens</name>
    <dbReference type="NCBI Taxonomy" id="294"/>
    <lineage>
        <taxon>Bacteria</taxon>
        <taxon>Pseudomonadati</taxon>
        <taxon>Pseudomonadota</taxon>
        <taxon>Gammaproteobacteria</taxon>
        <taxon>Pseudomonadales</taxon>
        <taxon>Pseudomonadaceae</taxon>
        <taxon>Pseudomonas</taxon>
    </lineage>
</organism>
<dbReference type="Pfam" id="PF05134">
    <property type="entry name" value="T2SSL"/>
    <property type="match status" value="1"/>
</dbReference>
<evidence type="ECO:0000256" key="10">
    <source>
        <dbReference type="PIRNR" id="PIRNR015761"/>
    </source>
</evidence>
<comment type="similarity">
    <text evidence="2 10">Belongs to the GSP L family.</text>
</comment>
<comment type="subcellular location">
    <subcellularLocation>
        <location evidence="1">Cell inner membrane</location>
        <topology evidence="1">Single-pass membrane protein</topology>
    </subcellularLocation>
</comment>
<keyword evidence="7 10" id="KW-0653">Protein transport</keyword>
<dbReference type="InterPro" id="IPR024230">
    <property type="entry name" value="GspL_cyto_dom"/>
</dbReference>
<dbReference type="Proteomes" id="UP000326018">
    <property type="component" value="Unassembled WGS sequence"/>
</dbReference>
<sequence>MKNWLYLTPEGLAAPTMDWPCCTWSETGQRQPATLNHAAQSLKGQPVDVLLPMELCSWLCSEPWPSRRAPDARTLAFAIEEQLSETLERLHLSMGSRDLLGRYPLMVIGRERFAAVLALLAEGGIEVRSVCVDADVLPCDQAIGVWWFGRWLLGGALPARLTLTEDALVLMRPHLPSDIQWRDERYDTAETDSWLRLEHGNAINLLQGDFAPRRLRMPWRLGGLAMLMIALLNWGASETRIRFLDSESRQLYSRSEQQFKALYPQQTRIVDLSAQLKALQGQGTKAQDGRVAGLVKLVEQVIGASNVEVQRIEFREGDGWRIQLTANNFAELEQLRERGRQQGMTMRVDSSNKARQRVQATLTVEQGA</sequence>
<evidence type="ECO:0000256" key="4">
    <source>
        <dbReference type="ARBA" id="ARBA00022475"/>
    </source>
</evidence>
<dbReference type="NCBIfam" id="TIGR01709">
    <property type="entry name" value="typeII_sec_gspL"/>
    <property type="match status" value="1"/>
</dbReference>
<dbReference type="InterPro" id="IPR007812">
    <property type="entry name" value="T2SS_protein-GspL"/>
</dbReference>
<evidence type="ECO:0000313" key="13">
    <source>
        <dbReference type="EMBL" id="VVO11151.1"/>
    </source>
</evidence>
<dbReference type="GO" id="GO:0015628">
    <property type="term" value="P:protein secretion by the type II secretion system"/>
    <property type="evidence" value="ECO:0007669"/>
    <property type="project" value="InterPro"/>
</dbReference>
<dbReference type="AlphaFoldDB" id="A0A5E7D4X4"/>
<dbReference type="GO" id="GO:0009276">
    <property type="term" value="C:Gram-negative-bacterium-type cell wall"/>
    <property type="evidence" value="ECO:0007669"/>
    <property type="project" value="InterPro"/>
</dbReference>
<keyword evidence="6" id="KW-0812">Transmembrane</keyword>